<evidence type="ECO:0000256" key="2">
    <source>
        <dbReference type="ARBA" id="ARBA00022801"/>
    </source>
</evidence>
<sequence length="522" mass="60110">MADSEVSIGRCVPSKTFPKQFLLGTATSAYQVEGAWNDDGKLPSMWDEYFHNTGENKMHKYYLDMQIPLIEEYKARGVHPRLVDEYKGMAVYEVPSSKVIDPEYFNFNGDITADTYHKIDTDVKLLKELGVQAYRFSISIMRIIPKIHDHIPEQKGIDYYNKLIDKLIENNITPMGTLFYYDASSSINVFGGLLHPHIGTLFEGYVRLCFEKFGDRVKYWTTTPDLHLAAEGYGSEHHVPGFQEHQFSGFLDYIAIKNLLIASAKAYRIYNNEFKGKQQGEISIGINGTWYYPKDPNNPEHRKIAKLAHLSTFGMIMNLLAYGEYPAEVVEAVERNSKAEGFKTGRLPEFTEEEKALVIGSFDFIVLDYYSCIKVRPLTSEELKNEPNHKRKDRGYFMEFDDISPVEVYDGFLNCLKYTNEVLNKPKIFIGGNGYPEDEGVDKSAQKIAYHTGILNKLLEALDQNINVFGYCVWSFLDTLEFTFGYRKKFGIYSVDFDDELRPRSKKNSFSFFQQLFKTNKL</sequence>
<keyword evidence="3" id="KW-0326">Glycosidase</keyword>
<dbReference type="OrthoDB" id="65569at2759"/>
<dbReference type="InterPro" id="IPR001360">
    <property type="entry name" value="Glyco_hydro_1"/>
</dbReference>
<dbReference type="EMBL" id="CABPRJ010000481">
    <property type="protein sequence ID" value="VVC28461.1"/>
    <property type="molecule type" value="Genomic_DNA"/>
</dbReference>
<dbReference type="SUPFAM" id="SSF51445">
    <property type="entry name" value="(Trans)glycosidases"/>
    <property type="match status" value="1"/>
</dbReference>
<dbReference type="GO" id="GO:0008422">
    <property type="term" value="F:beta-glucosidase activity"/>
    <property type="evidence" value="ECO:0007669"/>
    <property type="project" value="TreeGrafter"/>
</dbReference>
<organism evidence="5 6">
    <name type="scientific">Cinara cedri</name>
    <dbReference type="NCBI Taxonomy" id="506608"/>
    <lineage>
        <taxon>Eukaryota</taxon>
        <taxon>Metazoa</taxon>
        <taxon>Ecdysozoa</taxon>
        <taxon>Arthropoda</taxon>
        <taxon>Hexapoda</taxon>
        <taxon>Insecta</taxon>
        <taxon>Pterygota</taxon>
        <taxon>Neoptera</taxon>
        <taxon>Paraneoptera</taxon>
        <taxon>Hemiptera</taxon>
        <taxon>Sternorrhyncha</taxon>
        <taxon>Aphidomorpha</taxon>
        <taxon>Aphidoidea</taxon>
        <taxon>Aphididae</taxon>
        <taxon>Lachninae</taxon>
        <taxon>Cinara</taxon>
    </lineage>
</organism>
<accession>A0A5E4MGM8</accession>
<dbReference type="Pfam" id="PF00232">
    <property type="entry name" value="Glyco_hydro_1"/>
    <property type="match status" value="2"/>
</dbReference>
<reference evidence="5 6" key="1">
    <citation type="submission" date="2019-08" db="EMBL/GenBank/DDBJ databases">
        <authorList>
            <person name="Alioto T."/>
            <person name="Alioto T."/>
            <person name="Gomez Garrido J."/>
        </authorList>
    </citation>
    <scope>NUCLEOTIDE SEQUENCE [LARGE SCALE GENOMIC DNA]</scope>
</reference>
<evidence type="ECO:0000256" key="3">
    <source>
        <dbReference type="ARBA" id="ARBA00023295"/>
    </source>
</evidence>
<evidence type="ECO:0000313" key="6">
    <source>
        <dbReference type="Proteomes" id="UP000325440"/>
    </source>
</evidence>
<keyword evidence="2 5" id="KW-0378">Hydrolase</keyword>
<evidence type="ECO:0000256" key="1">
    <source>
        <dbReference type="ARBA" id="ARBA00010838"/>
    </source>
</evidence>
<dbReference type="PANTHER" id="PTHR10353">
    <property type="entry name" value="GLYCOSYL HYDROLASE"/>
    <property type="match status" value="1"/>
</dbReference>
<name>A0A5E4MGM8_9HEMI</name>
<protein>
    <submittedName>
        <fullName evidence="5">Glycoside hydrolase family 1,Glycoside hydrolase superfamily</fullName>
    </submittedName>
</protein>
<dbReference type="Proteomes" id="UP000325440">
    <property type="component" value="Unassembled WGS sequence"/>
</dbReference>
<dbReference type="AlphaFoldDB" id="A0A5E4MGM8"/>
<comment type="similarity">
    <text evidence="1 4">Belongs to the glycosyl hydrolase 1 family.</text>
</comment>
<dbReference type="GO" id="GO:0005975">
    <property type="term" value="P:carbohydrate metabolic process"/>
    <property type="evidence" value="ECO:0007669"/>
    <property type="project" value="InterPro"/>
</dbReference>
<gene>
    <name evidence="5" type="ORF">CINCED_3A004889</name>
</gene>
<dbReference type="Gene3D" id="3.20.20.80">
    <property type="entry name" value="Glycosidases"/>
    <property type="match status" value="1"/>
</dbReference>
<dbReference type="PRINTS" id="PR00131">
    <property type="entry name" value="GLHYDRLASE1"/>
</dbReference>
<evidence type="ECO:0000313" key="5">
    <source>
        <dbReference type="EMBL" id="VVC28461.1"/>
    </source>
</evidence>
<dbReference type="InterPro" id="IPR017853">
    <property type="entry name" value="GH"/>
</dbReference>
<proteinExistence type="inferred from homology"/>
<evidence type="ECO:0000256" key="4">
    <source>
        <dbReference type="RuleBase" id="RU003690"/>
    </source>
</evidence>
<keyword evidence="6" id="KW-1185">Reference proteome</keyword>
<dbReference type="PANTHER" id="PTHR10353:SF36">
    <property type="entry name" value="LP05116P"/>
    <property type="match status" value="1"/>
</dbReference>